<dbReference type="STRING" id="1858805.M5G8Y8"/>
<evidence type="ECO:0000256" key="3">
    <source>
        <dbReference type="ARBA" id="ARBA00022448"/>
    </source>
</evidence>
<evidence type="ECO:0000259" key="9">
    <source>
        <dbReference type="Pfam" id="PF05347"/>
    </source>
</evidence>
<sequence>MTTIPARLAKRAVTHVSVAAARPDVLALYRDFYRAAPEICDLYAIDIPPSLVRARFRQEFERNKHISDVKVLDVLLLKGRQEYQEIMNTWKMRAQLLALIMAPIERQGEHPTGFLDAFYSGKDALAVAPLSP</sequence>
<dbReference type="CDD" id="cd20266">
    <property type="entry name" value="Complex1_LYR_NDUFA6_LYRM6"/>
    <property type="match status" value="1"/>
</dbReference>
<dbReference type="GO" id="GO:0045271">
    <property type="term" value="C:respiratory chain complex I"/>
    <property type="evidence" value="ECO:0007669"/>
    <property type="project" value="InterPro"/>
</dbReference>
<dbReference type="GeneID" id="63688217"/>
<keyword evidence="6" id="KW-0249">Electron transport</keyword>
<protein>
    <submittedName>
        <fullName evidence="10">NADH dehydrogenase 1 alpha subcomplex subunit 6</fullName>
    </submittedName>
</protein>
<dbReference type="GO" id="GO:0006979">
    <property type="term" value="P:response to oxidative stress"/>
    <property type="evidence" value="ECO:0007669"/>
    <property type="project" value="TreeGrafter"/>
</dbReference>
<dbReference type="RefSeq" id="XP_040627135.1">
    <property type="nucleotide sequence ID" value="XM_040773155.1"/>
</dbReference>
<dbReference type="EMBL" id="JH795867">
    <property type="protein sequence ID" value="EJU00238.1"/>
    <property type="molecule type" value="Genomic_DNA"/>
</dbReference>
<dbReference type="InterPro" id="IPR008011">
    <property type="entry name" value="Complex1_LYR_dom"/>
</dbReference>
<proteinExistence type="inferred from homology"/>
<dbReference type="OrthoDB" id="14535at2759"/>
<keyword evidence="7" id="KW-0496">Mitochondrion</keyword>
<evidence type="ECO:0000313" key="10">
    <source>
        <dbReference type="EMBL" id="EJU00238.1"/>
    </source>
</evidence>
<dbReference type="OMA" id="EICTLYA"/>
<comment type="subcellular location">
    <subcellularLocation>
        <location evidence="1">Mitochondrion inner membrane</location>
        <topology evidence="1">Peripheral membrane protein</topology>
        <orientation evidence="1">Matrix side</orientation>
    </subcellularLocation>
</comment>
<dbReference type="InterPro" id="IPR016488">
    <property type="entry name" value="NADH_Ub_cplx-1_asu_su-6"/>
</dbReference>
<keyword evidence="4" id="KW-0679">Respiratory chain</keyword>
<feature type="domain" description="Complex 1 LYR protein" evidence="9">
    <location>
        <begin position="25"/>
        <end position="84"/>
    </location>
</feature>
<dbReference type="InterPro" id="IPR045299">
    <property type="entry name" value="Complex1_LYR_NDUFA6_LYRM6"/>
</dbReference>
<evidence type="ECO:0000256" key="8">
    <source>
        <dbReference type="ARBA" id="ARBA00023136"/>
    </source>
</evidence>
<evidence type="ECO:0000256" key="1">
    <source>
        <dbReference type="ARBA" id="ARBA00004443"/>
    </source>
</evidence>
<accession>M5G8Y8</accession>
<dbReference type="HOGENOM" id="CLU_111660_0_1_1"/>
<keyword evidence="5" id="KW-0999">Mitochondrion inner membrane</keyword>
<organism evidence="10 11">
    <name type="scientific">Dacryopinax primogenitus (strain DJM 731)</name>
    <name type="common">Brown rot fungus</name>
    <dbReference type="NCBI Taxonomy" id="1858805"/>
    <lineage>
        <taxon>Eukaryota</taxon>
        <taxon>Fungi</taxon>
        <taxon>Dikarya</taxon>
        <taxon>Basidiomycota</taxon>
        <taxon>Agaricomycotina</taxon>
        <taxon>Dacrymycetes</taxon>
        <taxon>Dacrymycetales</taxon>
        <taxon>Dacrymycetaceae</taxon>
        <taxon>Dacryopinax</taxon>
    </lineage>
</organism>
<evidence type="ECO:0000256" key="7">
    <source>
        <dbReference type="ARBA" id="ARBA00023128"/>
    </source>
</evidence>
<gene>
    <name evidence="10" type="ORF">DACRYDRAFT_23210</name>
</gene>
<comment type="similarity">
    <text evidence="2">Belongs to the complex I LYR family.</text>
</comment>
<keyword evidence="11" id="KW-1185">Reference proteome</keyword>
<evidence type="ECO:0000256" key="4">
    <source>
        <dbReference type="ARBA" id="ARBA00022660"/>
    </source>
</evidence>
<dbReference type="GO" id="GO:0005743">
    <property type="term" value="C:mitochondrial inner membrane"/>
    <property type="evidence" value="ECO:0007669"/>
    <property type="project" value="UniProtKB-SubCell"/>
</dbReference>
<dbReference type="Pfam" id="PF05347">
    <property type="entry name" value="Complex1_LYR"/>
    <property type="match status" value="1"/>
</dbReference>
<evidence type="ECO:0000256" key="2">
    <source>
        <dbReference type="ARBA" id="ARBA00009508"/>
    </source>
</evidence>
<reference evidence="10 11" key="1">
    <citation type="journal article" date="2012" name="Science">
        <title>The Paleozoic origin of enzymatic lignin decomposition reconstructed from 31 fungal genomes.</title>
        <authorList>
            <person name="Floudas D."/>
            <person name="Binder M."/>
            <person name="Riley R."/>
            <person name="Barry K."/>
            <person name="Blanchette R.A."/>
            <person name="Henrissat B."/>
            <person name="Martinez A.T."/>
            <person name="Otillar R."/>
            <person name="Spatafora J.W."/>
            <person name="Yadav J.S."/>
            <person name="Aerts A."/>
            <person name="Benoit I."/>
            <person name="Boyd A."/>
            <person name="Carlson A."/>
            <person name="Copeland A."/>
            <person name="Coutinho P.M."/>
            <person name="de Vries R.P."/>
            <person name="Ferreira P."/>
            <person name="Findley K."/>
            <person name="Foster B."/>
            <person name="Gaskell J."/>
            <person name="Glotzer D."/>
            <person name="Gorecki P."/>
            <person name="Heitman J."/>
            <person name="Hesse C."/>
            <person name="Hori C."/>
            <person name="Igarashi K."/>
            <person name="Jurgens J.A."/>
            <person name="Kallen N."/>
            <person name="Kersten P."/>
            <person name="Kohler A."/>
            <person name="Kuees U."/>
            <person name="Kumar T.K.A."/>
            <person name="Kuo A."/>
            <person name="LaButti K."/>
            <person name="Larrondo L.F."/>
            <person name="Lindquist E."/>
            <person name="Ling A."/>
            <person name="Lombard V."/>
            <person name="Lucas S."/>
            <person name="Lundell T."/>
            <person name="Martin R."/>
            <person name="McLaughlin D.J."/>
            <person name="Morgenstern I."/>
            <person name="Morin E."/>
            <person name="Murat C."/>
            <person name="Nagy L.G."/>
            <person name="Nolan M."/>
            <person name="Ohm R.A."/>
            <person name="Patyshakuliyeva A."/>
            <person name="Rokas A."/>
            <person name="Ruiz-Duenas F.J."/>
            <person name="Sabat G."/>
            <person name="Salamov A."/>
            <person name="Samejima M."/>
            <person name="Schmutz J."/>
            <person name="Slot J.C."/>
            <person name="St John F."/>
            <person name="Stenlid J."/>
            <person name="Sun H."/>
            <person name="Sun S."/>
            <person name="Syed K."/>
            <person name="Tsang A."/>
            <person name="Wiebenga A."/>
            <person name="Young D."/>
            <person name="Pisabarro A."/>
            <person name="Eastwood D.C."/>
            <person name="Martin F."/>
            <person name="Cullen D."/>
            <person name="Grigoriev I.V."/>
            <person name="Hibbett D.S."/>
        </authorList>
    </citation>
    <scope>NUCLEOTIDE SEQUENCE [LARGE SCALE GENOMIC DNA]</scope>
    <source>
        <strain evidence="10 11">DJM-731 SS1</strain>
    </source>
</reference>
<dbReference type="Proteomes" id="UP000030653">
    <property type="component" value="Unassembled WGS sequence"/>
</dbReference>
<dbReference type="PANTHER" id="PTHR12964">
    <property type="entry name" value="NADH-UBIQUINONE OXIDOREDUCTASE B14 SUBUNIT"/>
    <property type="match status" value="1"/>
</dbReference>
<evidence type="ECO:0000313" key="11">
    <source>
        <dbReference type="Proteomes" id="UP000030653"/>
    </source>
</evidence>
<evidence type="ECO:0000256" key="6">
    <source>
        <dbReference type="ARBA" id="ARBA00022982"/>
    </source>
</evidence>
<dbReference type="PANTHER" id="PTHR12964:SF0">
    <property type="entry name" value="NADH DEHYDROGENASE [UBIQUINONE] 1 ALPHA SUBCOMPLEX SUBUNIT 6"/>
    <property type="match status" value="1"/>
</dbReference>
<keyword evidence="8" id="KW-0472">Membrane</keyword>
<evidence type="ECO:0000256" key="5">
    <source>
        <dbReference type="ARBA" id="ARBA00022792"/>
    </source>
</evidence>
<keyword evidence="3" id="KW-0813">Transport</keyword>
<name>M5G8Y8_DACPD</name>
<dbReference type="AlphaFoldDB" id="M5G8Y8"/>